<evidence type="ECO:0000313" key="3">
    <source>
        <dbReference type="Proteomes" id="UP000002640"/>
    </source>
</evidence>
<dbReference type="GeneID" id="20637726"/>
<evidence type="ECO:0000256" key="1">
    <source>
        <dbReference type="SAM" id="MobiDB-lite"/>
    </source>
</evidence>
<dbReference type="EMBL" id="JH159165">
    <property type="protein sequence ID" value="EGZ05954.1"/>
    <property type="molecule type" value="Genomic_DNA"/>
</dbReference>
<dbReference type="RefSeq" id="XP_009538815.1">
    <property type="nucleotide sequence ID" value="XM_009540520.1"/>
</dbReference>
<dbReference type="OMA" id="PPVNDQV"/>
<sequence length="411" mass="42753">MTSLSVTTPEKDKLIALSVDALDASPKMSSSLALEREQLEKRKRQMDTANAVAAMNTRLSQLGLLKSAQKTTPPAQPRQEDKTTLDSAATLPVPATAKSVSSTAFKSSIPAPKPITKEATVLAESNVAGTPPTPSSNSVVNSNEALRTQVAECSISSSDENADKVTNDLVDQALGVLNSQEPPMPPPVNDQVTASLSVHTQGYGSQTTRQVGESIDFKSRPANVPTLEVDASLSSFTMGFKTSPQPSQDSTNADIVKRSVAVNASVASSLSAFTAGYGGEIKAENSKAAPPSDVSVDESMSAFTMGYSAAAVSPVKVPAQIPVDVSLSNFTSGYGVAKDDASVTPEAVRPPSVASANALEALGNLYQPLEDAAMALEKELATRSSQDPKVFEIRALIESLRSAIADLASPS</sequence>
<gene>
    <name evidence="2" type="ORF">PHYSODRAFT_247544</name>
</gene>
<feature type="region of interest" description="Disordered" evidence="1">
    <location>
        <begin position="65"/>
        <end position="100"/>
    </location>
</feature>
<reference evidence="2 3" key="1">
    <citation type="journal article" date="2006" name="Science">
        <title>Phytophthora genome sequences uncover evolutionary origins and mechanisms of pathogenesis.</title>
        <authorList>
            <person name="Tyler B.M."/>
            <person name="Tripathy S."/>
            <person name="Zhang X."/>
            <person name="Dehal P."/>
            <person name="Jiang R.H."/>
            <person name="Aerts A."/>
            <person name="Arredondo F.D."/>
            <person name="Baxter L."/>
            <person name="Bensasson D."/>
            <person name="Beynon J.L."/>
            <person name="Chapman J."/>
            <person name="Damasceno C.M."/>
            <person name="Dorrance A.E."/>
            <person name="Dou D."/>
            <person name="Dickerman A.W."/>
            <person name="Dubchak I.L."/>
            <person name="Garbelotto M."/>
            <person name="Gijzen M."/>
            <person name="Gordon S.G."/>
            <person name="Govers F."/>
            <person name="Grunwald N.J."/>
            <person name="Huang W."/>
            <person name="Ivors K.L."/>
            <person name="Jones R.W."/>
            <person name="Kamoun S."/>
            <person name="Krampis K."/>
            <person name="Lamour K.H."/>
            <person name="Lee M.K."/>
            <person name="McDonald W.H."/>
            <person name="Medina M."/>
            <person name="Meijer H.J."/>
            <person name="Nordberg E.K."/>
            <person name="Maclean D.J."/>
            <person name="Ospina-Giraldo M.D."/>
            <person name="Morris P.F."/>
            <person name="Phuntumart V."/>
            <person name="Putnam N.H."/>
            <person name="Rash S."/>
            <person name="Rose J.K."/>
            <person name="Sakihama Y."/>
            <person name="Salamov A.A."/>
            <person name="Savidor A."/>
            <person name="Scheuring C.F."/>
            <person name="Smith B.M."/>
            <person name="Sobral B.W."/>
            <person name="Terry A."/>
            <person name="Torto-Alalibo T.A."/>
            <person name="Win J."/>
            <person name="Xu Z."/>
            <person name="Zhang H."/>
            <person name="Grigoriev I.V."/>
            <person name="Rokhsar D.S."/>
            <person name="Boore J.L."/>
        </authorList>
    </citation>
    <scope>NUCLEOTIDE SEQUENCE [LARGE SCALE GENOMIC DNA]</scope>
    <source>
        <strain evidence="2 3">P6497</strain>
    </source>
</reference>
<name>G5AFG4_PHYSP</name>
<dbReference type="InParanoid" id="G5AFG4"/>
<evidence type="ECO:0000313" key="2">
    <source>
        <dbReference type="EMBL" id="EGZ05954.1"/>
    </source>
</evidence>
<dbReference type="Proteomes" id="UP000002640">
    <property type="component" value="Unassembled WGS sequence"/>
</dbReference>
<protein>
    <submittedName>
        <fullName evidence="2">Uncharacterized protein</fullName>
    </submittedName>
</protein>
<organism evidence="2 3">
    <name type="scientific">Phytophthora sojae (strain P6497)</name>
    <name type="common">Soybean stem and root rot agent</name>
    <name type="synonym">Phytophthora megasperma f. sp. glycines</name>
    <dbReference type="NCBI Taxonomy" id="1094619"/>
    <lineage>
        <taxon>Eukaryota</taxon>
        <taxon>Sar</taxon>
        <taxon>Stramenopiles</taxon>
        <taxon>Oomycota</taxon>
        <taxon>Peronosporomycetes</taxon>
        <taxon>Peronosporales</taxon>
        <taxon>Peronosporaceae</taxon>
        <taxon>Phytophthora</taxon>
    </lineage>
</organism>
<accession>G5AFG4</accession>
<keyword evidence="3" id="KW-1185">Reference proteome</keyword>
<dbReference type="KEGG" id="psoj:PHYSODRAFT_247544"/>
<proteinExistence type="predicted"/>
<dbReference type="AlphaFoldDB" id="G5AFG4"/>